<evidence type="ECO:0000256" key="4">
    <source>
        <dbReference type="ARBA" id="ARBA00022617"/>
    </source>
</evidence>
<keyword evidence="6 10" id="KW-0560">Oxidoreductase</keyword>
<evidence type="ECO:0000256" key="1">
    <source>
        <dbReference type="ARBA" id="ARBA00001971"/>
    </source>
</evidence>
<dbReference type="PANTHER" id="PTHR46300:SF7">
    <property type="entry name" value="P450, PUTATIVE (EUROFUNG)-RELATED"/>
    <property type="match status" value="1"/>
</dbReference>
<dbReference type="Gene3D" id="1.10.630.10">
    <property type="entry name" value="Cytochrome P450"/>
    <property type="match status" value="1"/>
</dbReference>
<dbReference type="InterPro" id="IPR002401">
    <property type="entry name" value="Cyt_P450_E_grp-I"/>
</dbReference>
<sequence length="473" mass="53477">MPGVSEWEKARRWGQEHGDLVFVKNLVRPYIFINSYDAAVELFEKRGNNYSSRPQNTLIELEGWSQLPSQMAYGDEHRKSRQFLNRFFGPSSVTDFCELQTKVAHKLLFGLLTEPDRFEDFTRRSAGETIMMAAYGYEVSNEKDPYIALADRGVRSLSEAKGFSLVNLLPWSNLNDERLLLVRYLPEWVPGTGFHRLIKEGYKLSHAMVFEPYEATKKSMSDGTYISSVTSKLIEVNSTEDGNIADEPTIAKSAAIAYAAGADTTVSTLNTFILAMLLYPETQRRGQEELDRVIGKDILPTMEDKTNLPYINALCNEALRWQTVAPLGLAHCPTKDDVYNGYFIPAGITIYANIWAMQRDPLEYPEPEKFIPERWMPSDGKRTPLDVYKTQFGFGRRTCPGKHFAANSIFIDIASILAAFNIEMASDENGAQIIPVVDYVEGFVRHPKPFKCKITPRSDKITSTIKQAVEAIL</sequence>
<protein>
    <recommendedName>
        <fullName evidence="13">Cytochrome P450</fullName>
    </recommendedName>
</protein>
<dbReference type="InterPro" id="IPR036396">
    <property type="entry name" value="Cyt_P450_sf"/>
</dbReference>
<evidence type="ECO:0000256" key="10">
    <source>
        <dbReference type="RuleBase" id="RU000461"/>
    </source>
</evidence>
<proteinExistence type="inferred from homology"/>
<keyword evidence="12" id="KW-1185">Reference proteome</keyword>
<evidence type="ECO:0000256" key="5">
    <source>
        <dbReference type="ARBA" id="ARBA00022723"/>
    </source>
</evidence>
<evidence type="ECO:0000256" key="6">
    <source>
        <dbReference type="ARBA" id="ARBA00023002"/>
    </source>
</evidence>
<name>A0A4S4L6Q7_9AGAM</name>
<reference evidence="11 12" key="1">
    <citation type="submission" date="2019-02" db="EMBL/GenBank/DDBJ databases">
        <title>Genome sequencing of the rare red list fungi Phellinidium pouzarii.</title>
        <authorList>
            <person name="Buettner E."/>
            <person name="Kellner H."/>
        </authorList>
    </citation>
    <scope>NUCLEOTIDE SEQUENCE [LARGE SCALE GENOMIC DNA]</scope>
    <source>
        <strain evidence="11 12">DSM 108285</strain>
    </source>
</reference>
<evidence type="ECO:0000313" key="12">
    <source>
        <dbReference type="Proteomes" id="UP000308199"/>
    </source>
</evidence>
<dbReference type="PRINTS" id="PR00463">
    <property type="entry name" value="EP450I"/>
</dbReference>
<evidence type="ECO:0000256" key="8">
    <source>
        <dbReference type="ARBA" id="ARBA00023033"/>
    </source>
</evidence>
<feature type="binding site" description="axial binding residue" evidence="9">
    <location>
        <position position="399"/>
    </location>
    <ligand>
        <name>heme</name>
        <dbReference type="ChEBI" id="CHEBI:30413"/>
    </ligand>
    <ligandPart>
        <name>Fe</name>
        <dbReference type="ChEBI" id="CHEBI:18248"/>
    </ligandPart>
</feature>
<comment type="caution">
    <text evidence="11">The sequence shown here is derived from an EMBL/GenBank/DDBJ whole genome shotgun (WGS) entry which is preliminary data.</text>
</comment>
<dbReference type="AlphaFoldDB" id="A0A4S4L6Q7"/>
<organism evidence="11 12">
    <name type="scientific">Phellinidium pouzarii</name>
    <dbReference type="NCBI Taxonomy" id="167371"/>
    <lineage>
        <taxon>Eukaryota</taxon>
        <taxon>Fungi</taxon>
        <taxon>Dikarya</taxon>
        <taxon>Basidiomycota</taxon>
        <taxon>Agaricomycotina</taxon>
        <taxon>Agaricomycetes</taxon>
        <taxon>Hymenochaetales</taxon>
        <taxon>Hymenochaetaceae</taxon>
        <taxon>Phellinidium</taxon>
    </lineage>
</organism>
<dbReference type="OrthoDB" id="2789670at2759"/>
<dbReference type="PANTHER" id="PTHR46300">
    <property type="entry name" value="P450, PUTATIVE (EUROFUNG)-RELATED-RELATED"/>
    <property type="match status" value="1"/>
</dbReference>
<comment type="pathway">
    <text evidence="2">Secondary metabolite biosynthesis.</text>
</comment>
<keyword evidence="4 9" id="KW-0349">Heme</keyword>
<keyword evidence="7 9" id="KW-0408">Iron</keyword>
<dbReference type="EMBL" id="SGPK01000160">
    <property type="protein sequence ID" value="THH07084.1"/>
    <property type="molecule type" value="Genomic_DNA"/>
</dbReference>
<comment type="similarity">
    <text evidence="3 10">Belongs to the cytochrome P450 family.</text>
</comment>
<dbReference type="InterPro" id="IPR017972">
    <property type="entry name" value="Cyt_P450_CS"/>
</dbReference>
<dbReference type="InterPro" id="IPR050364">
    <property type="entry name" value="Cytochrome_P450_fung"/>
</dbReference>
<dbReference type="GO" id="GO:0005506">
    <property type="term" value="F:iron ion binding"/>
    <property type="evidence" value="ECO:0007669"/>
    <property type="project" value="InterPro"/>
</dbReference>
<evidence type="ECO:0000256" key="3">
    <source>
        <dbReference type="ARBA" id="ARBA00010617"/>
    </source>
</evidence>
<keyword evidence="8 10" id="KW-0503">Monooxygenase</keyword>
<evidence type="ECO:0000256" key="2">
    <source>
        <dbReference type="ARBA" id="ARBA00005179"/>
    </source>
</evidence>
<gene>
    <name evidence="11" type="ORF">EW145_g3633</name>
</gene>
<accession>A0A4S4L6Q7</accession>
<dbReference type="Pfam" id="PF00067">
    <property type="entry name" value="p450"/>
    <property type="match status" value="1"/>
</dbReference>
<keyword evidence="5 9" id="KW-0479">Metal-binding</keyword>
<dbReference type="SUPFAM" id="SSF48264">
    <property type="entry name" value="Cytochrome P450"/>
    <property type="match status" value="1"/>
</dbReference>
<evidence type="ECO:0000313" key="11">
    <source>
        <dbReference type="EMBL" id="THH07084.1"/>
    </source>
</evidence>
<evidence type="ECO:0000256" key="7">
    <source>
        <dbReference type="ARBA" id="ARBA00023004"/>
    </source>
</evidence>
<dbReference type="GO" id="GO:0004497">
    <property type="term" value="F:monooxygenase activity"/>
    <property type="evidence" value="ECO:0007669"/>
    <property type="project" value="UniProtKB-KW"/>
</dbReference>
<dbReference type="CDD" id="cd11065">
    <property type="entry name" value="CYP64-like"/>
    <property type="match status" value="1"/>
</dbReference>
<dbReference type="InterPro" id="IPR001128">
    <property type="entry name" value="Cyt_P450"/>
</dbReference>
<dbReference type="GO" id="GO:0016705">
    <property type="term" value="F:oxidoreductase activity, acting on paired donors, with incorporation or reduction of molecular oxygen"/>
    <property type="evidence" value="ECO:0007669"/>
    <property type="project" value="InterPro"/>
</dbReference>
<dbReference type="Proteomes" id="UP000308199">
    <property type="component" value="Unassembled WGS sequence"/>
</dbReference>
<dbReference type="PROSITE" id="PS00086">
    <property type="entry name" value="CYTOCHROME_P450"/>
    <property type="match status" value="1"/>
</dbReference>
<evidence type="ECO:0000256" key="9">
    <source>
        <dbReference type="PIRSR" id="PIRSR602401-1"/>
    </source>
</evidence>
<dbReference type="GO" id="GO:0020037">
    <property type="term" value="F:heme binding"/>
    <property type="evidence" value="ECO:0007669"/>
    <property type="project" value="InterPro"/>
</dbReference>
<dbReference type="PRINTS" id="PR00385">
    <property type="entry name" value="P450"/>
</dbReference>
<comment type="cofactor">
    <cofactor evidence="1 9">
        <name>heme</name>
        <dbReference type="ChEBI" id="CHEBI:30413"/>
    </cofactor>
</comment>
<evidence type="ECO:0008006" key="13">
    <source>
        <dbReference type="Google" id="ProtNLM"/>
    </source>
</evidence>